<dbReference type="Pfam" id="PF03631">
    <property type="entry name" value="Virul_fac_BrkB"/>
    <property type="match status" value="1"/>
</dbReference>
<comment type="subcellular location">
    <subcellularLocation>
        <location evidence="1">Cell membrane</location>
        <topology evidence="1">Multi-pass membrane protein</topology>
    </subcellularLocation>
</comment>
<dbReference type="InterPro" id="IPR017039">
    <property type="entry name" value="Virul_fac_BrkB"/>
</dbReference>
<feature type="transmembrane region" description="Helical" evidence="6">
    <location>
        <begin position="20"/>
        <end position="48"/>
    </location>
</feature>
<feature type="transmembrane region" description="Helical" evidence="6">
    <location>
        <begin position="173"/>
        <end position="191"/>
    </location>
</feature>
<dbReference type="PANTHER" id="PTHR30213">
    <property type="entry name" value="INNER MEMBRANE PROTEIN YHJD"/>
    <property type="match status" value="1"/>
</dbReference>
<accession>G8U1G2</accession>
<reference evidence="7 8" key="2">
    <citation type="journal article" date="2012" name="Stand. Genomic Sci.">
        <title>Complete genome sequence of the moderately thermophilic mineral-sulfide-oxidizing firmicute Sulfobacillus acidophilus type strain (NAL(T)).</title>
        <authorList>
            <person name="Anderson I."/>
            <person name="Chertkov O."/>
            <person name="Chen A."/>
            <person name="Saunders E."/>
            <person name="Lapidus A."/>
            <person name="Nolan M."/>
            <person name="Lucas S."/>
            <person name="Hammon N."/>
            <person name="Deshpande S."/>
            <person name="Cheng J.F."/>
            <person name="Han C."/>
            <person name="Tapia R."/>
            <person name="Goodwin L.A."/>
            <person name="Pitluck S."/>
            <person name="Liolios K."/>
            <person name="Pagani I."/>
            <person name="Ivanova N."/>
            <person name="Mikhailova N."/>
            <person name="Pati A."/>
            <person name="Palaniappan K."/>
            <person name="Land M."/>
            <person name="Pan C."/>
            <person name="Rohde M."/>
            <person name="Pukall R."/>
            <person name="Goker M."/>
            <person name="Detter J.C."/>
            <person name="Woyke T."/>
            <person name="Bristow J."/>
            <person name="Eisen J.A."/>
            <person name="Markowitz V."/>
            <person name="Hugenholtz P."/>
            <person name="Kyrpides N.C."/>
            <person name="Klenk H.P."/>
            <person name="Mavromatis K."/>
        </authorList>
    </citation>
    <scope>NUCLEOTIDE SEQUENCE [LARGE SCALE GENOMIC DNA]</scope>
    <source>
        <strain evidence="8">ATCC 700253 / DSM 10332 / NAL</strain>
    </source>
</reference>
<dbReference type="EMBL" id="CP003179">
    <property type="protein sequence ID" value="AEW05482.1"/>
    <property type="molecule type" value="Genomic_DNA"/>
</dbReference>
<evidence type="ECO:0000313" key="8">
    <source>
        <dbReference type="Proteomes" id="UP000005439"/>
    </source>
</evidence>
<proteinExistence type="predicted"/>
<keyword evidence="3 6" id="KW-0812">Transmembrane</keyword>
<keyword evidence="2" id="KW-1003">Cell membrane</keyword>
<keyword evidence="5 6" id="KW-0472">Membrane</keyword>
<evidence type="ECO:0000256" key="2">
    <source>
        <dbReference type="ARBA" id="ARBA00022475"/>
    </source>
</evidence>
<evidence type="ECO:0000256" key="1">
    <source>
        <dbReference type="ARBA" id="ARBA00004651"/>
    </source>
</evidence>
<dbReference type="HOGENOM" id="CLU_976353_0_0_9"/>
<protein>
    <submittedName>
        <fullName evidence="7">Ribonuclease BN</fullName>
    </submittedName>
</protein>
<sequence length="285" mass="31484">MGHVLRTLWKLVQRRDLSAFAAAMAYNLIFAVAPLLFLSGTLLAWLHLPGIEDWFRGPLGVLMSPALRRLLLQLAKGQHRPTLLSLAGLGVLWGLAGAMRQLIDALNRVEGIHHPRRPGWLDYVIAAAAGLIAGGLLTVSEALVVFGSMVVHLISIMTESAPIWIWGAQIMRWALVIVLTGAVIAAIYAWLPDRRQPLRWVSPGQLTALVLWLGISWAFSLYTKALWQGEVRVYGGLAGVIFFVLYLYWLSWALLLGAQINQVIAAKDGSPRLSKGRPARRQSHR</sequence>
<evidence type="ECO:0000313" key="7">
    <source>
        <dbReference type="EMBL" id="AEW05482.1"/>
    </source>
</evidence>
<gene>
    <name evidence="7" type="ordered locus">Sulac_1992</name>
</gene>
<dbReference type="AlphaFoldDB" id="G8U1G2"/>
<evidence type="ECO:0000256" key="6">
    <source>
        <dbReference type="SAM" id="Phobius"/>
    </source>
</evidence>
<keyword evidence="8" id="KW-1185">Reference proteome</keyword>
<feature type="transmembrane region" description="Helical" evidence="6">
    <location>
        <begin position="83"/>
        <end position="103"/>
    </location>
</feature>
<name>G8U1G2_SULAD</name>
<dbReference type="STRING" id="679936.Sulac_1992"/>
<dbReference type="GO" id="GO:0005886">
    <property type="term" value="C:plasma membrane"/>
    <property type="evidence" value="ECO:0007669"/>
    <property type="project" value="UniProtKB-SubCell"/>
</dbReference>
<evidence type="ECO:0000256" key="3">
    <source>
        <dbReference type="ARBA" id="ARBA00022692"/>
    </source>
</evidence>
<dbReference type="Proteomes" id="UP000005439">
    <property type="component" value="Chromosome"/>
</dbReference>
<keyword evidence="4 6" id="KW-1133">Transmembrane helix</keyword>
<dbReference type="KEGG" id="sap:Sulac_1992"/>
<feature type="transmembrane region" description="Helical" evidence="6">
    <location>
        <begin position="123"/>
        <end position="153"/>
    </location>
</feature>
<evidence type="ECO:0000256" key="4">
    <source>
        <dbReference type="ARBA" id="ARBA00022989"/>
    </source>
</evidence>
<feature type="transmembrane region" description="Helical" evidence="6">
    <location>
        <begin position="203"/>
        <end position="222"/>
    </location>
</feature>
<evidence type="ECO:0000256" key="5">
    <source>
        <dbReference type="ARBA" id="ARBA00023136"/>
    </source>
</evidence>
<organism evidence="7 8">
    <name type="scientific">Sulfobacillus acidophilus (strain ATCC 700253 / DSM 10332 / NAL)</name>
    <dbReference type="NCBI Taxonomy" id="679936"/>
    <lineage>
        <taxon>Bacteria</taxon>
        <taxon>Bacillati</taxon>
        <taxon>Bacillota</taxon>
        <taxon>Clostridia</taxon>
        <taxon>Eubacteriales</taxon>
        <taxon>Clostridiales Family XVII. Incertae Sedis</taxon>
        <taxon>Sulfobacillus</taxon>
    </lineage>
</organism>
<dbReference type="PANTHER" id="PTHR30213:SF0">
    <property type="entry name" value="UPF0761 MEMBRANE PROTEIN YIHY"/>
    <property type="match status" value="1"/>
</dbReference>
<feature type="transmembrane region" description="Helical" evidence="6">
    <location>
        <begin position="234"/>
        <end position="255"/>
    </location>
</feature>
<dbReference type="PIRSF" id="PIRSF035875">
    <property type="entry name" value="RNase_BN"/>
    <property type="match status" value="1"/>
</dbReference>
<feature type="transmembrane region" description="Helical" evidence="6">
    <location>
        <begin position="54"/>
        <end position="71"/>
    </location>
</feature>
<reference evidence="8" key="1">
    <citation type="submission" date="2011-12" db="EMBL/GenBank/DDBJ databases">
        <title>The complete genome of chromosome of Sulfobacillus acidophilus DSM 10332.</title>
        <authorList>
            <person name="Lucas S."/>
            <person name="Han J."/>
            <person name="Lapidus A."/>
            <person name="Bruce D."/>
            <person name="Goodwin L."/>
            <person name="Pitluck S."/>
            <person name="Peters L."/>
            <person name="Kyrpides N."/>
            <person name="Mavromatis K."/>
            <person name="Ivanova N."/>
            <person name="Mikhailova N."/>
            <person name="Chertkov O."/>
            <person name="Saunders E."/>
            <person name="Detter J.C."/>
            <person name="Tapia R."/>
            <person name="Han C."/>
            <person name="Land M."/>
            <person name="Hauser L."/>
            <person name="Markowitz V."/>
            <person name="Cheng J.-F."/>
            <person name="Hugenholtz P."/>
            <person name="Woyke T."/>
            <person name="Wu D."/>
            <person name="Pukall R."/>
            <person name="Gehrich-Schroeter G."/>
            <person name="Schneider S."/>
            <person name="Klenk H.-P."/>
            <person name="Eisen J.A."/>
        </authorList>
    </citation>
    <scope>NUCLEOTIDE SEQUENCE [LARGE SCALE GENOMIC DNA]</scope>
    <source>
        <strain evidence="8">ATCC 700253 / DSM 10332 / NAL</strain>
    </source>
</reference>